<dbReference type="Proteomes" id="UP000327317">
    <property type="component" value="Segment"/>
</dbReference>
<protein>
    <submittedName>
        <fullName evidence="1">Uncharacterized protein</fullName>
    </submittedName>
</protein>
<proteinExistence type="predicted"/>
<dbReference type="KEGG" id="vg:63209980"/>
<sequence length="76" mass="8896">MRIRWPLCESCGHGRASHAPERGGGWRCHYHGRKRKGERCECMRYRGKMTADGIPVDIKQLRELMSVHSTYPIRKD</sequence>
<dbReference type="EMBL" id="MN234187">
    <property type="protein sequence ID" value="QFG10368.1"/>
    <property type="molecule type" value="Genomic_DNA"/>
</dbReference>
<accession>A0A5J6TIZ7</accession>
<name>A0A5J6TIZ7_9CAUD</name>
<reference evidence="1 2" key="1">
    <citation type="submission" date="2019-07" db="EMBL/GenBank/DDBJ databases">
        <authorList>
            <person name="Stoner T.H."/>
            <person name="Garlena R.A."/>
            <person name="Russell D.A."/>
            <person name="Pope W.H."/>
            <person name="Jacobs-Sera D."/>
            <person name="Hatfull G.F."/>
        </authorList>
    </citation>
    <scope>NUCLEOTIDE SEQUENCE [LARGE SCALE GENOMIC DNA]</scope>
</reference>
<keyword evidence="2" id="KW-1185">Reference proteome</keyword>
<evidence type="ECO:0000313" key="1">
    <source>
        <dbReference type="EMBL" id="QFG10368.1"/>
    </source>
</evidence>
<organism evidence="1 2">
    <name type="scientific">Mycobacterium phage DyoEdafos</name>
    <dbReference type="NCBI Taxonomy" id="2599860"/>
    <lineage>
        <taxon>Viruses</taxon>
        <taxon>Duplodnaviria</taxon>
        <taxon>Heunggongvirae</taxon>
        <taxon>Uroviricota</taxon>
        <taxon>Caudoviricetes</taxon>
        <taxon>Vilmaviridae</taxon>
        <taxon>Lclasvirinae</taxon>
        <taxon>Bromdenvirus</taxon>
        <taxon>Bromdenvirus dyoedafos</taxon>
    </lineage>
</organism>
<evidence type="ECO:0000313" key="2">
    <source>
        <dbReference type="Proteomes" id="UP000327317"/>
    </source>
</evidence>
<dbReference type="GeneID" id="63209980"/>
<dbReference type="RefSeq" id="YP_010013383.1">
    <property type="nucleotide sequence ID" value="NC_053511.1"/>
</dbReference>
<gene>
    <name evidence="1" type="primary">35</name>
    <name evidence="1" type="ORF">SEA_DYOEDAFOS_35</name>
</gene>